<comment type="caution">
    <text evidence="4">The sequence shown here is derived from an EMBL/GenBank/DDBJ whole genome shotgun (WGS) entry which is preliminary data.</text>
</comment>
<evidence type="ECO:0000256" key="1">
    <source>
        <dbReference type="ARBA" id="ARBA00010531"/>
    </source>
</evidence>
<evidence type="ECO:0000313" key="5">
    <source>
        <dbReference type="Proteomes" id="UP000076004"/>
    </source>
</evidence>
<dbReference type="Pfam" id="PF00687">
    <property type="entry name" value="Ribosomal_L1"/>
    <property type="match status" value="1"/>
</dbReference>
<keyword evidence="3" id="KW-0687">Ribonucleoprotein</keyword>
<gene>
    <name evidence="4" type="ORF">PGSY75_0710900</name>
</gene>
<name>A0A151LQ12_9APIC</name>
<dbReference type="EMBL" id="LVLB01000008">
    <property type="protein sequence ID" value="KYO01268.1"/>
    <property type="molecule type" value="Genomic_DNA"/>
</dbReference>
<evidence type="ECO:0000256" key="2">
    <source>
        <dbReference type="ARBA" id="ARBA00022980"/>
    </source>
</evidence>
<evidence type="ECO:0000313" key="4">
    <source>
        <dbReference type="EMBL" id="KYO01268.1"/>
    </source>
</evidence>
<sequence>MMRKLFSPLIGMCFLKSNFKHNNNSSNNKVFCLIQKRGRKYIPFYDVNKKKQKKKGFNEVHEKKKEDDENEIKADKRIERDADNIESEKLSQGDNIQFMNKKKEYSSSTYSLRSNLLPALSPMKGLKLLLSLNDSNYFNMVKNDDSKINFNLIIRIDIKRESLRGMCNLVHSVDKNKKILVLVDEEHQNLKKYGADYVGLEYINKIKNGWLDFNICITNFKNINKILCIAKILGPKKLMPNIKSDTLVDNLEETIKKIKSGNTIEYRSEPIDLSTFQLYNEIYNFQQIDLNSIAHINVQIAPIDMNFYHILENMKCFTSEIIKNNIHSTHTQKENKTTSFTWPPITAKHKKQKLKIEEKINLFHKNDDSSQSFILGGYITYGNYPKIFLRSNLLHPHSDGYSN</sequence>
<dbReference type="GeneID" id="29775583"/>
<dbReference type="PANTHER" id="PTHR36427">
    <property type="entry name" value="54S RIBOSOMAL PROTEIN L1, MITOCHONDRIAL"/>
    <property type="match status" value="1"/>
</dbReference>
<reference evidence="4 5" key="1">
    <citation type="journal article" date="2016" name="Nat. Commun.">
        <title>Genomes of cryptic chimpanzee Plasmodium species reveal key evolutionary events leading to human malaria.</title>
        <authorList>
            <person name="Sundararaman S.A."/>
            <person name="Plenderleith L.J."/>
            <person name="Liu W."/>
            <person name="Loy D.E."/>
            <person name="Learn G.H."/>
            <person name="Li Y."/>
            <person name="Shaw K.S."/>
            <person name="Ayouba A."/>
            <person name="Peeters M."/>
            <person name="Speede S."/>
            <person name="Shaw G.M."/>
            <person name="Bushman F.D."/>
            <person name="Brisson D."/>
            <person name="Rayner J.C."/>
            <person name="Sharp P.M."/>
            <person name="Hahn B.H."/>
        </authorList>
    </citation>
    <scope>NUCLEOTIDE SEQUENCE [LARGE SCALE GENOMIC DNA]</scope>
    <source>
        <strain evidence="4 5">SY75</strain>
    </source>
</reference>
<dbReference type="CDD" id="cd00403">
    <property type="entry name" value="Ribosomal_L1"/>
    <property type="match status" value="1"/>
</dbReference>
<dbReference type="InterPro" id="IPR028364">
    <property type="entry name" value="Ribosomal_uL1/biogenesis"/>
</dbReference>
<comment type="similarity">
    <text evidence="1">Belongs to the universal ribosomal protein uL1 family.</text>
</comment>
<evidence type="ECO:0000256" key="3">
    <source>
        <dbReference type="ARBA" id="ARBA00023274"/>
    </source>
</evidence>
<dbReference type="InterPro" id="IPR016095">
    <property type="entry name" value="Ribosomal_uL1_3-a/b-sand"/>
</dbReference>
<dbReference type="Proteomes" id="UP000076004">
    <property type="component" value="Unassembled WGS sequence"/>
</dbReference>
<dbReference type="GO" id="GO:1990904">
    <property type="term" value="C:ribonucleoprotein complex"/>
    <property type="evidence" value="ECO:0007669"/>
    <property type="project" value="UniProtKB-KW"/>
</dbReference>
<dbReference type="KEGG" id="pgab:PGSY75_0710900"/>
<dbReference type="Gene3D" id="3.40.50.790">
    <property type="match status" value="1"/>
</dbReference>
<dbReference type="VEuPathDB" id="PlasmoDB:PGABG01_0709700"/>
<dbReference type="VEuPathDB" id="PlasmoDB:PGSY75_0710900"/>
<dbReference type="PANTHER" id="PTHR36427:SF3">
    <property type="entry name" value="LARGE RIBOSOMAL SUBUNIT PROTEIN UL1M"/>
    <property type="match status" value="1"/>
</dbReference>
<accession>A0A151LQ12</accession>
<dbReference type="Gene3D" id="3.30.190.20">
    <property type="match status" value="1"/>
</dbReference>
<organism evidence="4 5">
    <name type="scientific">Plasmodium gaboni</name>
    <dbReference type="NCBI Taxonomy" id="647221"/>
    <lineage>
        <taxon>Eukaryota</taxon>
        <taxon>Sar</taxon>
        <taxon>Alveolata</taxon>
        <taxon>Apicomplexa</taxon>
        <taxon>Aconoidasida</taxon>
        <taxon>Haemosporida</taxon>
        <taxon>Plasmodiidae</taxon>
        <taxon>Plasmodium</taxon>
        <taxon>Plasmodium (Laverania)</taxon>
    </lineage>
</organism>
<dbReference type="FunFam" id="3.40.50.790:FF:000009">
    <property type="entry name" value="50S ribosomal protein L1, mitochondrial, putative"/>
    <property type="match status" value="1"/>
</dbReference>
<keyword evidence="2 4" id="KW-0689">Ribosomal protein</keyword>
<dbReference type="AlphaFoldDB" id="A0A151LQ12"/>
<dbReference type="InterPro" id="IPR023674">
    <property type="entry name" value="Ribosomal_uL1-like"/>
</dbReference>
<protein>
    <submittedName>
        <fullName evidence="4">Putative 50S ribosomal protein L1, mitochondrial</fullName>
    </submittedName>
</protein>
<dbReference type="RefSeq" id="XP_018642472.1">
    <property type="nucleotide sequence ID" value="XM_018784971.1"/>
</dbReference>
<dbReference type="SUPFAM" id="SSF56808">
    <property type="entry name" value="Ribosomal protein L1"/>
    <property type="match status" value="1"/>
</dbReference>
<proteinExistence type="inferred from homology"/>
<dbReference type="GO" id="GO:0005840">
    <property type="term" value="C:ribosome"/>
    <property type="evidence" value="ECO:0007669"/>
    <property type="project" value="UniProtKB-KW"/>
</dbReference>